<comment type="caution">
    <text evidence="1">The sequence shown here is derived from an EMBL/GenBank/DDBJ whole genome shotgun (WGS) entry which is preliminary data.</text>
</comment>
<organism evidence="1 2">
    <name type="scientific">Pleurodeles waltl</name>
    <name type="common">Iberian ribbed newt</name>
    <dbReference type="NCBI Taxonomy" id="8319"/>
    <lineage>
        <taxon>Eukaryota</taxon>
        <taxon>Metazoa</taxon>
        <taxon>Chordata</taxon>
        <taxon>Craniata</taxon>
        <taxon>Vertebrata</taxon>
        <taxon>Euteleostomi</taxon>
        <taxon>Amphibia</taxon>
        <taxon>Batrachia</taxon>
        <taxon>Caudata</taxon>
        <taxon>Salamandroidea</taxon>
        <taxon>Salamandridae</taxon>
        <taxon>Pleurodelinae</taxon>
        <taxon>Pleurodeles</taxon>
    </lineage>
</organism>
<dbReference type="EMBL" id="JANPWB010000005">
    <property type="protein sequence ID" value="KAJ1185359.1"/>
    <property type="molecule type" value="Genomic_DNA"/>
</dbReference>
<name>A0AAV7U8H0_PLEWA</name>
<evidence type="ECO:0000313" key="2">
    <source>
        <dbReference type="Proteomes" id="UP001066276"/>
    </source>
</evidence>
<dbReference type="AlphaFoldDB" id="A0AAV7U8H0"/>
<reference evidence="1" key="1">
    <citation type="journal article" date="2022" name="bioRxiv">
        <title>Sequencing and chromosome-scale assembly of the giantPleurodeles waltlgenome.</title>
        <authorList>
            <person name="Brown T."/>
            <person name="Elewa A."/>
            <person name="Iarovenko S."/>
            <person name="Subramanian E."/>
            <person name="Araus A.J."/>
            <person name="Petzold A."/>
            <person name="Susuki M."/>
            <person name="Suzuki K.-i.T."/>
            <person name="Hayashi T."/>
            <person name="Toyoda A."/>
            <person name="Oliveira C."/>
            <person name="Osipova E."/>
            <person name="Leigh N.D."/>
            <person name="Simon A."/>
            <person name="Yun M.H."/>
        </authorList>
    </citation>
    <scope>NUCLEOTIDE SEQUENCE</scope>
    <source>
        <strain evidence="1">20211129_DDA</strain>
        <tissue evidence="1">Liver</tissue>
    </source>
</reference>
<gene>
    <name evidence="1" type="ORF">NDU88_002152</name>
</gene>
<protein>
    <submittedName>
        <fullName evidence="1">Uncharacterized protein</fullName>
    </submittedName>
</protein>
<dbReference type="Proteomes" id="UP001066276">
    <property type="component" value="Chromosome 3_1"/>
</dbReference>
<keyword evidence="2" id="KW-1185">Reference proteome</keyword>
<evidence type="ECO:0000313" key="1">
    <source>
        <dbReference type="EMBL" id="KAJ1185359.1"/>
    </source>
</evidence>
<accession>A0AAV7U8H0</accession>
<sequence length="79" mass="8799">MDKGARAQGVAAHPMTLVRHLQGCWEIKPFSGREGMLGCKSIGLFFKCINVGAIAFDTQELAEWLLFSQRFWVVAVKSN</sequence>
<proteinExistence type="predicted"/>